<evidence type="ECO:0000313" key="1">
    <source>
        <dbReference type="EMBL" id="KAI8649190.1"/>
    </source>
</evidence>
<gene>
    <name evidence="1" type="ORF">NCS57_01455200</name>
</gene>
<accession>A0ACC0QCQ7</accession>
<comment type="caution">
    <text evidence="1">The sequence shown here is derived from an EMBL/GenBank/DDBJ whole genome shotgun (WGS) entry which is preliminary data.</text>
</comment>
<proteinExistence type="predicted"/>
<dbReference type="EMBL" id="CM046515">
    <property type="protein sequence ID" value="KAI8649190.1"/>
    <property type="molecule type" value="Genomic_DNA"/>
</dbReference>
<reference evidence="1" key="1">
    <citation type="submission" date="2022-06" db="EMBL/GenBank/DDBJ databases">
        <title>Fusarium solani species complex genomes reveal bases of compartmentalisation and animal pathogenesis.</title>
        <authorList>
            <person name="Tsai I.J."/>
        </authorList>
    </citation>
    <scope>NUCLEOTIDE SEQUENCE</scope>
    <source>
        <strain evidence="1">Fu6.1</strain>
    </source>
</reference>
<name>A0ACC0QCQ7_9HYPO</name>
<keyword evidence="2" id="KW-1185">Reference proteome</keyword>
<protein>
    <submittedName>
        <fullName evidence="1">Uncharacterized protein</fullName>
    </submittedName>
</protein>
<organism evidence="1 2">
    <name type="scientific">Fusarium keratoplasticum</name>
    <dbReference type="NCBI Taxonomy" id="1328300"/>
    <lineage>
        <taxon>Eukaryota</taxon>
        <taxon>Fungi</taxon>
        <taxon>Dikarya</taxon>
        <taxon>Ascomycota</taxon>
        <taxon>Pezizomycotina</taxon>
        <taxon>Sordariomycetes</taxon>
        <taxon>Hypocreomycetidae</taxon>
        <taxon>Hypocreales</taxon>
        <taxon>Nectriaceae</taxon>
        <taxon>Fusarium</taxon>
        <taxon>Fusarium solani species complex</taxon>
    </lineage>
</organism>
<dbReference type="Proteomes" id="UP001065298">
    <property type="component" value="Chromosome 13"/>
</dbReference>
<sequence>MADVSKTSPGCSEKVGDDLRPTESQIHGEVIDNEAGMARLAGAKQTQRHLGPRHIQLMALPGAIGTGLFVGSGSALARAGPLGLFLGYMIYSLLVWSTFNAMGEMCVWLPIDGSFVVFAHAFLDDAWGFSLG</sequence>
<evidence type="ECO:0000313" key="2">
    <source>
        <dbReference type="Proteomes" id="UP001065298"/>
    </source>
</evidence>